<evidence type="ECO:0000256" key="7">
    <source>
        <dbReference type="ARBA" id="ARBA00023204"/>
    </source>
</evidence>
<feature type="domain" description="RecF/RecN/SMC N-terminal" evidence="10">
    <location>
        <begin position="8"/>
        <end position="523"/>
    </location>
</feature>
<dbReference type="InterPro" id="IPR004604">
    <property type="entry name" value="DNA_recomb/repair_RecN"/>
</dbReference>
<protein>
    <recommendedName>
        <fullName evidence="3">DNA repair protein RecN</fullName>
    </recommendedName>
    <alternativeName>
        <fullName evidence="8">Recombination protein N</fullName>
    </alternativeName>
</protein>
<dbReference type="InterPro" id="IPR003395">
    <property type="entry name" value="RecF/RecN/SMC_N"/>
</dbReference>
<dbReference type="InterPro" id="IPR027417">
    <property type="entry name" value="P-loop_NTPase"/>
</dbReference>
<dbReference type="RefSeq" id="WP_382404062.1">
    <property type="nucleotide sequence ID" value="NZ_JBHSWH010000001.1"/>
</dbReference>
<evidence type="ECO:0000256" key="8">
    <source>
        <dbReference type="ARBA" id="ARBA00033408"/>
    </source>
</evidence>
<evidence type="ECO:0000256" key="2">
    <source>
        <dbReference type="ARBA" id="ARBA00009441"/>
    </source>
</evidence>
<gene>
    <name evidence="11" type="primary">recN</name>
    <name evidence="11" type="ORF">ACFQDH_19610</name>
</gene>
<dbReference type="NCBIfam" id="TIGR00634">
    <property type="entry name" value="recN"/>
    <property type="match status" value="1"/>
</dbReference>
<keyword evidence="6" id="KW-0067">ATP-binding</keyword>
<dbReference type="PANTHER" id="PTHR11059:SF0">
    <property type="entry name" value="DNA REPAIR PROTEIN RECN"/>
    <property type="match status" value="1"/>
</dbReference>
<keyword evidence="7" id="KW-0234">DNA repair</keyword>
<reference evidence="12" key="1">
    <citation type="journal article" date="2019" name="Int. J. Syst. Evol. Microbiol.">
        <title>The Global Catalogue of Microorganisms (GCM) 10K type strain sequencing project: providing services to taxonomists for standard genome sequencing and annotation.</title>
        <authorList>
            <consortium name="The Broad Institute Genomics Platform"/>
            <consortium name="The Broad Institute Genome Sequencing Center for Infectious Disease"/>
            <person name="Wu L."/>
            <person name="Ma J."/>
        </authorList>
    </citation>
    <scope>NUCLEOTIDE SEQUENCE [LARGE SCALE GENOMIC DNA]</scope>
    <source>
        <strain evidence="12">CCUG 58127</strain>
    </source>
</reference>
<evidence type="ECO:0000256" key="1">
    <source>
        <dbReference type="ARBA" id="ARBA00003618"/>
    </source>
</evidence>
<keyword evidence="4" id="KW-0547">Nucleotide-binding</keyword>
<dbReference type="Pfam" id="PF02463">
    <property type="entry name" value="SMC_N"/>
    <property type="match status" value="1"/>
</dbReference>
<evidence type="ECO:0000313" key="12">
    <source>
        <dbReference type="Proteomes" id="UP001596298"/>
    </source>
</evidence>
<comment type="caution">
    <text evidence="11">The sequence shown here is derived from an EMBL/GenBank/DDBJ whole genome shotgun (WGS) entry which is preliminary data.</text>
</comment>
<evidence type="ECO:0000313" key="11">
    <source>
        <dbReference type="EMBL" id="MFC6707394.1"/>
    </source>
</evidence>
<dbReference type="EMBL" id="JBHSWH010000001">
    <property type="protein sequence ID" value="MFC6707394.1"/>
    <property type="molecule type" value="Genomic_DNA"/>
</dbReference>
<evidence type="ECO:0000256" key="4">
    <source>
        <dbReference type="ARBA" id="ARBA00022741"/>
    </source>
</evidence>
<keyword evidence="12" id="KW-1185">Reference proteome</keyword>
<name>A0ABW2AKD0_9MICO</name>
<dbReference type="SUPFAM" id="SSF52540">
    <property type="entry name" value="P-loop containing nucleoside triphosphate hydrolases"/>
    <property type="match status" value="2"/>
</dbReference>
<comment type="function">
    <text evidence="1">May be involved in recombinational repair of damaged DNA.</text>
</comment>
<sequence length="615" mass="64804">MTRLPDVLRELRIQGLGVIDDALLDLSPGLNVVTGETGAGKTMVVQGLGLLLGGRSDAGLVRGGADKAFVEGIVELDSDHPAVLRAQEAGAEVDDALILARTVSGQGRSRAHIGGRSAPVGVLSELGELLVAVHGQADQWRLQRPEQHRVMLDDFGGKPIATALAAYRRLHQDWQETRAELADLTDRARERAQRLDLLTSALEDIERVEPVPGEDVELAAESEKLTHADGLREGAGAAHDLLAGDESNDDVPHVIDLVARARHALGGLVEHDTDLAALEGRMRELGVLTADIAADLASYLADLEVDPARMEHVQQRRAELTALLRKYGESIDDVLVWSKGAAAEAAELAGSDDRIESLRGRLDVLEPELDTAASKLSKARGTAAGKLQKAVTKELGHLAMGSAKLTVAVTSDPAHRGVHGVDEVEILLAANAGATPRSVAKAASGGELSRVMLALEVVTATGNVPTFVFDEVDAGVGGSAALDIGARLAQLAQHAQVIVVTHLAQVAAYADRQLVVHKSSDGHITASGVTAVEGRTGSRSWPACWAASATAPQPVSTRRSCSTAPVDNATSSLRPDPTRRTKMAQSAERLWESGDLAIQRGCPGRPWPGVVRQAE</sequence>
<dbReference type="Proteomes" id="UP001596298">
    <property type="component" value="Unassembled WGS sequence"/>
</dbReference>
<evidence type="ECO:0000256" key="3">
    <source>
        <dbReference type="ARBA" id="ARBA00021315"/>
    </source>
</evidence>
<dbReference type="PIRSF" id="PIRSF003128">
    <property type="entry name" value="RecN"/>
    <property type="match status" value="1"/>
</dbReference>
<accession>A0ABW2AKD0</accession>
<keyword evidence="5" id="KW-0227">DNA damage</keyword>
<proteinExistence type="inferred from homology"/>
<evidence type="ECO:0000256" key="9">
    <source>
        <dbReference type="SAM" id="MobiDB-lite"/>
    </source>
</evidence>
<comment type="similarity">
    <text evidence="2">Belongs to the RecN family.</text>
</comment>
<evidence type="ECO:0000256" key="6">
    <source>
        <dbReference type="ARBA" id="ARBA00022840"/>
    </source>
</evidence>
<organism evidence="11 12">
    <name type="scientific">Flexivirga alba</name>
    <dbReference type="NCBI Taxonomy" id="702742"/>
    <lineage>
        <taxon>Bacteria</taxon>
        <taxon>Bacillati</taxon>
        <taxon>Actinomycetota</taxon>
        <taxon>Actinomycetes</taxon>
        <taxon>Micrococcales</taxon>
        <taxon>Dermacoccaceae</taxon>
        <taxon>Flexivirga</taxon>
    </lineage>
</organism>
<evidence type="ECO:0000256" key="5">
    <source>
        <dbReference type="ARBA" id="ARBA00022763"/>
    </source>
</evidence>
<evidence type="ECO:0000259" key="10">
    <source>
        <dbReference type="Pfam" id="PF02463"/>
    </source>
</evidence>
<feature type="region of interest" description="Disordered" evidence="9">
    <location>
        <begin position="552"/>
        <end position="583"/>
    </location>
</feature>
<dbReference type="Gene3D" id="3.40.50.300">
    <property type="entry name" value="P-loop containing nucleotide triphosphate hydrolases"/>
    <property type="match status" value="2"/>
</dbReference>
<dbReference type="PANTHER" id="PTHR11059">
    <property type="entry name" value="DNA REPAIR PROTEIN RECN"/>
    <property type="match status" value="1"/>
</dbReference>
<feature type="compositionally biased region" description="Polar residues" evidence="9">
    <location>
        <begin position="552"/>
        <end position="573"/>
    </location>
</feature>